<protein>
    <recommendedName>
        <fullName evidence="4">Peptidase S1 domain-containing protein</fullName>
    </recommendedName>
</protein>
<evidence type="ECO:0000313" key="2">
    <source>
        <dbReference type="EMBL" id="KIH62273.1"/>
    </source>
</evidence>
<evidence type="ECO:0000313" key="3">
    <source>
        <dbReference type="Proteomes" id="UP000054047"/>
    </source>
</evidence>
<evidence type="ECO:0000256" key="1">
    <source>
        <dbReference type="SAM" id="MobiDB-lite"/>
    </source>
</evidence>
<dbReference type="Gene3D" id="2.40.10.10">
    <property type="entry name" value="Trypsin-like serine proteases"/>
    <property type="match status" value="1"/>
</dbReference>
<gene>
    <name evidence="2" type="ORF">ANCDUO_07442</name>
</gene>
<organism evidence="2 3">
    <name type="scientific">Ancylostoma duodenale</name>
    <dbReference type="NCBI Taxonomy" id="51022"/>
    <lineage>
        <taxon>Eukaryota</taxon>
        <taxon>Metazoa</taxon>
        <taxon>Ecdysozoa</taxon>
        <taxon>Nematoda</taxon>
        <taxon>Chromadorea</taxon>
        <taxon>Rhabditida</taxon>
        <taxon>Rhabditina</taxon>
        <taxon>Rhabditomorpha</taxon>
        <taxon>Strongyloidea</taxon>
        <taxon>Ancylostomatidae</taxon>
        <taxon>Ancylostomatinae</taxon>
        <taxon>Ancylostoma</taxon>
    </lineage>
</organism>
<feature type="region of interest" description="Disordered" evidence="1">
    <location>
        <begin position="172"/>
        <end position="207"/>
    </location>
</feature>
<dbReference type="SUPFAM" id="SSF50494">
    <property type="entry name" value="Trypsin-like serine proteases"/>
    <property type="match status" value="1"/>
</dbReference>
<keyword evidence="3" id="KW-1185">Reference proteome</keyword>
<dbReference type="OrthoDB" id="7754674at2759"/>
<dbReference type="AlphaFoldDB" id="A0A0C2CZ13"/>
<dbReference type="EMBL" id="KN729445">
    <property type="protein sequence ID" value="KIH62273.1"/>
    <property type="molecule type" value="Genomic_DNA"/>
</dbReference>
<dbReference type="InterPro" id="IPR009003">
    <property type="entry name" value="Peptidase_S1_PA"/>
</dbReference>
<reference evidence="2 3" key="1">
    <citation type="submission" date="2013-12" db="EMBL/GenBank/DDBJ databases">
        <title>Draft genome of the parsitic nematode Ancylostoma duodenale.</title>
        <authorList>
            <person name="Mitreva M."/>
        </authorList>
    </citation>
    <scope>NUCLEOTIDE SEQUENCE [LARGE SCALE GENOMIC DNA]</scope>
    <source>
        <strain evidence="2 3">Zhejiang</strain>
    </source>
</reference>
<proteinExistence type="predicted"/>
<dbReference type="InterPro" id="IPR043504">
    <property type="entry name" value="Peptidase_S1_PA_chymotrypsin"/>
</dbReference>
<dbReference type="Proteomes" id="UP000054047">
    <property type="component" value="Unassembled WGS sequence"/>
</dbReference>
<evidence type="ECO:0008006" key="4">
    <source>
        <dbReference type="Google" id="ProtNLM"/>
    </source>
</evidence>
<accession>A0A0C2CZ13</accession>
<sequence>MNDTYNEKQCNSDKKYDVLSATRDPGEVSVFLSGNITECSSSGECSHYSPAEVTIHNYDICDHYSDLAIIELTENVSETLATPICMPSENLELEHALHAAGYGLEDDHSSRVPQVVAQMYYGIDETSHIIVTRTFAKAIPHWGRGGPLFQMVKNLHTLMGINTKKDTGCVKSDVGKGVCPTEDDSNGEQSSEASNSTQKNSKNNIKS</sequence>
<feature type="compositionally biased region" description="Polar residues" evidence="1">
    <location>
        <begin position="187"/>
        <end position="207"/>
    </location>
</feature>
<name>A0A0C2CZ13_9BILA</name>